<dbReference type="PANTHER" id="PTHR11136:SF5">
    <property type="entry name" value="FOLYLPOLYGLUTAMATE SYNTHASE, MITOCHONDRIAL"/>
    <property type="match status" value="1"/>
</dbReference>
<evidence type="ECO:0000256" key="18">
    <source>
        <dbReference type="ARBA" id="ARBA00030592"/>
    </source>
</evidence>
<dbReference type="RefSeq" id="XP_038779134.1">
    <property type="nucleotide sequence ID" value="XM_038923206.1"/>
</dbReference>
<evidence type="ECO:0000256" key="7">
    <source>
        <dbReference type="ARBA" id="ARBA00018660"/>
    </source>
</evidence>
<keyword evidence="15 23" id="KW-0460">Magnesium</keyword>
<dbReference type="Proteomes" id="UP000662931">
    <property type="component" value="Chromosome 3"/>
</dbReference>
<dbReference type="GeneID" id="62196326"/>
<evidence type="ECO:0000256" key="19">
    <source>
        <dbReference type="ARBA" id="ARBA00030876"/>
    </source>
</evidence>
<keyword evidence="14 22" id="KW-0067">ATP-binding</keyword>
<dbReference type="PANTHER" id="PTHR11136">
    <property type="entry name" value="FOLYLPOLYGLUTAMATE SYNTHASE-RELATED"/>
    <property type="match status" value="1"/>
</dbReference>
<keyword evidence="11 23" id="KW-0479">Metal-binding</keyword>
<name>A0A875S777_EENNA</name>
<dbReference type="PROSITE" id="PS01012">
    <property type="entry name" value="FOLYLPOLYGLU_SYNT_2"/>
    <property type="match status" value="1"/>
</dbReference>
<comment type="cofactor">
    <cofactor evidence="21">
        <name>a monovalent cation</name>
        <dbReference type="ChEBI" id="CHEBI:60242"/>
    </cofactor>
    <text evidence="21">A monovalent cation.</text>
</comment>
<dbReference type="OrthoDB" id="5212574at2759"/>
<keyword evidence="12 22" id="KW-0547">Nucleotide-binding</keyword>
<reference evidence="24" key="1">
    <citation type="submission" date="2020-10" db="EMBL/GenBank/DDBJ databases">
        <authorList>
            <person name="Roach M.J.R."/>
        </authorList>
    </citation>
    <scope>NUCLEOTIDE SEQUENCE</scope>
    <source>
        <strain evidence="24">CBS 1945</strain>
    </source>
</reference>
<keyword evidence="13" id="KW-0999">Mitochondrion inner membrane</keyword>
<evidence type="ECO:0000313" key="25">
    <source>
        <dbReference type="Proteomes" id="UP000662931"/>
    </source>
</evidence>
<dbReference type="InterPro" id="IPR036615">
    <property type="entry name" value="Mur_ligase_C_dom_sf"/>
</dbReference>
<dbReference type="InterPro" id="IPR018109">
    <property type="entry name" value="Folylpolyglutamate_synth_CS"/>
</dbReference>
<dbReference type="SUPFAM" id="SSF53623">
    <property type="entry name" value="MurD-like peptide ligases, catalytic domain"/>
    <property type="match status" value="2"/>
</dbReference>
<comment type="function">
    <text evidence="21">Catalyzes conversion of folates to polyglutamate derivatives allowing concentration of folate compounds in the cell and the intracellular retention of these cofactors, which are important substrates for most of the folate-dependent enzymes that are involved in one-carbon transfer reactions involved in purine, pyrimidine and amino acid synthesis.</text>
</comment>
<evidence type="ECO:0000256" key="2">
    <source>
        <dbReference type="ARBA" id="ARBA00004305"/>
    </source>
</evidence>
<evidence type="ECO:0000256" key="10">
    <source>
        <dbReference type="ARBA" id="ARBA00022598"/>
    </source>
</evidence>
<evidence type="ECO:0000256" key="15">
    <source>
        <dbReference type="ARBA" id="ARBA00022842"/>
    </source>
</evidence>
<organism evidence="24 25">
    <name type="scientific">Eeniella nana</name>
    <name type="common">Yeast</name>
    <name type="synonym">Brettanomyces nanus</name>
    <dbReference type="NCBI Taxonomy" id="13502"/>
    <lineage>
        <taxon>Eukaryota</taxon>
        <taxon>Fungi</taxon>
        <taxon>Dikarya</taxon>
        <taxon>Ascomycota</taxon>
        <taxon>Saccharomycotina</taxon>
        <taxon>Pichiomycetes</taxon>
        <taxon>Pichiales</taxon>
        <taxon>Pichiaceae</taxon>
        <taxon>Brettanomyces</taxon>
    </lineage>
</organism>
<evidence type="ECO:0000256" key="9">
    <source>
        <dbReference type="ARBA" id="ARBA00022563"/>
    </source>
</evidence>
<dbReference type="PROSITE" id="PS01011">
    <property type="entry name" value="FOLYLPOLYGLU_SYNT_1"/>
    <property type="match status" value="1"/>
</dbReference>
<dbReference type="NCBIfam" id="TIGR01499">
    <property type="entry name" value="folC"/>
    <property type="match status" value="1"/>
</dbReference>
<keyword evidence="17" id="KW-0472">Membrane</keyword>
<sequence length="534" mass="59395">MSNSSADTRSSPMIRRTYKDAVNVLNTLQSNFSTIDAVRKSGIIRNPMLIPEMVEWTRRIGYKPSDFNRLNIIHVTGTKGKGSVCSFVNSILSQYRTPAKFVPAAAAAAVAADAIDIDPSSRSNSVESSVSPRITKIGLYVSPHLKTVRERIMINGKPIGEELFARYFFEVFDRLDKSSSDPIKFPHMTAGVKPAYFRYLTLLAFHTFISEGVDSAVFEVGIGGEYDSTNIIEHPTACGIASLGLDHTQILGNTLESIAWNKSGIFKPDTPCFSVRQPDQAATNMIEERAVEKKAASLQWVDIRSDLADINLGINGDFQAQNASLAIALCQAHLNKLGFAVDTDTLPDEFIRGLEQARWPGRCQILPDKQRKDLTWFIDGAHTKESIQGASHWFTTVTNPERKRVLLFNQQTRDPQLLLKTLYHEMEKAKLMFSHVVFTTNVTWSSGEYSEDLVSLNTSAKQVDSLEVQTLSAEIWNKLDKKSRKHIFHDLQTSINFICSLEGPLDVFVCGSLHLVGGFLVVLESKEGKMITGL</sequence>
<keyword evidence="9 21" id="KW-0554">One-carbon metabolism</keyword>
<keyword evidence="25" id="KW-1185">Reference proteome</keyword>
<dbReference type="KEGG" id="bnn:FOA43_002925"/>
<comment type="subcellular location">
    <subcellularLocation>
        <location evidence="3">Cytoplasm</location>
    </subcellularLocation>
    <subcellularLocation>
        <location evidence="1">Mitochondrion inner membrane</location>
    </subcellularLocation>
    <subcellularLocation>
        <location evidence="2">Mitochondrion matrix</location>
    </subcellularLocation>
</comment>
<evidence type="ECO:0000256" key="22">
    <source>
        <dbReference type="PIRSR" id="PIRSR038895-1"/>
    </source>
</evidence>
<dbReference type="GO" id="GO:0004326">
    <property type="term" value="F:tetrahydrofolylpolyglutamate synthase activity"/>
    <property type="evidence" value="ECO:0007669"/>
    <property type="project" value="UniProtKB-EC"/>
</dbReference>
<evidence type="ECO:0000256" key="23">
    <source>
        <dbReference type="PIRSR" id="PIRSR038895-2"/>
    </source>
</evidence>
<accession>A0A875S777</accession>
<evidence type="ECO:0000256" key="13">
    <source>
        <dbReference type="ARBA" id="ARBA00022792"/>
    </source>
</evidence>
<evidence type="ECO:0000256" key="21">
    <source>
        <dbReference type="PIRNR" id="PIRNR038895"/>
    </source>
</evidence>
<evidence type="ECO:0000256" key="4">
    <source>
        <dbReference type="ARBA" id="ARBA00005150"/>
    </source>
</evidence>
<evidence type="ECO:0000256" key="20">
    <source>
        <dbReference type="ARBA" id="ARBA00047493"/>
    </source>
</evidence>
<comment type="pathway">
    <text evidence="4 21">Cofactor biosynthesis; tetrahydrofolylpolyglutamate biosynthesis.</text>
</comment>
<keyword evidence="10 21" id="KW-0436">Ligase</keyword>
<evidence type="ECO:0000313" key="24">
    <source>
        <dbReference type="EMBL" id="QPG75569.1"/>
    </source>
</evidence>
<dbReference type="EMBL" id="CP064814">
    <property type="protein sequence ID" value="QPG75569.1"/>
    <property type="molecule type" value="Genomic_DNA"/>
</dbReference>
<feature type="binding site" evidence="23">
    <location>
        <position position="142"/>
    </location>
    <ligand>
        <name>Mg(2+)</name>
        <dbReference type="ChEBI" id="CHEBI:18420"/>
        <label>1</label>
    </ligand>
</feature>
<dbReference type="InterPro" id="IPR036565">
    <property type="entry name" value="Mur-like_cat_sf"/>
</dbReference>
<evidence type="ECO:0000256" key="11">
    <source>
        <dbReference type="ARBA" id="ARBA00022723"/>
    </source>
</evidence>
<gene>
    <name evidence="24" type="ORF">FOA43_002925</name>
</gene>
<dbReference type="SUPFAM" id="SSF53244">
    <property type="entry name" value="MurD-like peptide ligases, peptide-binding domain"/>
    <property type="match status" value="1"/>
</dbReference>
<evidence type="ECO:0000256" key="1">
    <source>
        <dbReference type="ARBA" id="ARBA00004273"/>
    </source>
</evidence>
<evidence type="ECO:0000256" key="8">
    <source>
        <dbReference type="ARBA" id="ARBA00022490"/>
    </source>
</evidence>
<comment type="catalytic activity">
    <reaction evidence="20 21">
        <text>(6S)-5,6,7,8-tetrahydrofolyl-(gamma-L-Glu)(n) + L-glutamate + ATP = (6S)-5,6,7,8-tetrahydrofolyl-(gamma-L-Glu)(n+1) + ADP + phosphate + H(+)</text>
        <dbReference type="Rhea" id="RHEA:10580"/>
        <dbReference type="Rhea" id="RHEA-COMP:14738"/>
        <dbReference type="Rhea" id="RHEA-COMP:14740"/>
        <dbReference type="ChEBI" id="CHEBI:15378"/>
        <dbReference type="ChEBI" id="CHEBI:29985"/>
        <dbReference type="ChEBI" id="CHEBI:30616"/>
        <dbReference type="ChEBI" id="CHEBI:43474"/>
        <dbReference type="ChEBI" id="CHEBI:141005"/>
        <dbReference type="ChEBI" id="CHEBI:456216"/>
        <dbReference type="EC" id="6.3.2.17"/>
    </reaction>
</comment>
<dbReference type="GO" id="GO:0005759">
    <property type="term" value="C:mitochondrial matrix"/>
    <property type="evidence" value="ECO:0007669"/>
    <property type="project" value="UniProtKB-SubCell"/>
</dbReference>
<feature type="binding site" evidence="23">
    <location>
        <position position="247"/>
    </location>
    <ligand>
        <name>Mg(2+)</name>
        <dbReference type="ChEBI" id="CHEBI:18420"/>
        <label>1</label>
    </ligand>
</feature>
<dbReference type="AlphaFoldDB" id="A0A875S777"/>
<evidence type="ECO:0000256" key="6">
    <source>
        <dbReference type="ARBA" id="ARBA00013025"/>
    </source>
</evidence>
<evidence type="ECO:0000256" key="12">
    <source>
        <dbReference type="ARBA" id="ARBA00022741"/>
    </source>
</evidence>
<evidence type="ECO:0000256" key="5">
    <source>
        <dbReference type="ARBA" id="ARBA00008276"/>
    </source>
</evidence>
<evidence type="ECO:0000256" key="3">
    <source>
        <dbReference type="ARBA" id="ARBA00004496"/>
    </source>
</evidence>
<dbReference type="GO" id="GO:0005743">
    <property type="term" value="C:mitochondrial inner membrane"/>
    <property type="evidence" value="ECO:0007669"/>
    <property type="project" value="UniProtKB-SubCell"/>
</dbReference>
<dbReference type="EC" id="6.3.2.17" evidence="6 21"/>
<dbReference type="InterPro" id="IPR001645">
    <property type="entry name" value="Folylpolyglutamate_synth"/>
</dbReference>
<proteinExistence type="inferred from homology"/>
<evidence type="ECO:0000256" key="17">
    <source>
        <dbReference type="ARBA" id="ARBA00023136"/>
    </source>
</evidence>
<feature type="binding site" evidence="22">
    <location>
        <position position="379"/>
    </location>
    <ligand>
        <name>ATP</name>
        <dbReference type="ChEBI" id="CHEBI:30616"/>
    </ligand>
</feature>
<dbReference type="UniPathway" id="UPA00850"/>
<dbReference type="GO" id="GO:0046872">
    <property type="term" value="F:metal ion binding"/>
    <property type="evidence" value="ECO:0007669"/>
    <property type="project" value="UniProtKB-KW"/>
</dbReference>
<feature type="binding site" evidence="23">
    <location>
        <position position="219"/>
    </location>
    <ligand>
        <name>Mg(2+)</name>
        <dbReference type="ChEBI" id="CHEBI:18420"/>
        <label>1</label>
    </ligand>
</feature>
<comment type="similarity">
    <text evidence="5 21">Belongs to the folylpolyglutamate synthase family.</text>
</comment>
<feature type="binding site" evidence="22">
    <location>
        <position position="362"/>
    </location>
    <ligand>
        <name>ATP</name>
        <dbReference type="ChEBI" id="CHEBI:30616"/>
    </ligand>
</feature>
<keyword evidence="16" id="KW-0496">Mitochondrion</keyword>
<dbReference type="GO" id="GO:0005524">
    <property type="term" value="F:ATP binding"/>
    <property type="evidence" value="ECO:0007669"/>
    <property type="project" value="UniProtKB-KW"/>
</dbReference>
<dbReference type="Gene3D" id="3.40.1190.10">
    <property type="entry name" value="Mur-like, catalytic domain"/>
    <property type="match status" value="1"/>
</dbReference>
<dbReference type="GO" id="GO:0006730">
    <property type="term" value="P:one-carbon metabolic process"/>
    <property type="evidence" value="ECO:0007669"/>
    <property type="project" value="UniProtKB-KW"/>
</dbReference>
<dbReference type="Gene3D" id="3.90.190.20">
    <property type="entry name" value="Mur ligase, C-terminal domain"/>
    <property type="match status" value="1"/>
</dbReference>
<dbReference type="PIRSF" id="PIRSF038895">
    <property type="entry name" value="FPGS"/>
    <property type="match status" value="1"/>
</dbReference>
<keyword evidence="8" id="KW-0963">Cytoplasm</keyword>
<protein>
    <recommendedName>
        <fullName evidence="7 21">Folylpolyglutamate synthase</fullName>
        <ecNumber evidence="6 21">6.3.2.17</ecNumber>
    </recommendedName>
    <alternativeName>
        <fullName evidence="19 21">Folylpoly-gamma-glutamate synthetase</fullName>
    </alternativeName>
    <alternativeName>
        <fullName evidence="18 21">Tetrahydrofolylpolyglutamate synthase</fullName>
    </alternativeName>
</protein>
<evidence type="ECO:0000256" key="14">
    <source>
        <dbReference type="ARBA" id="ARBA00022840"/>
    </source>
</evidence>
<dbReference type="GO" id="GO:0005829">
    <property type="term" value="C:cytosol"/>
    <property type="evidence" value="ECO:0007669"/>
    <property type="project" value="TreeGrafter"/>
</dbReference>
<dbReference type="InterPro" id="IPR023600">
    <property type="entry name" value="Folylpolyglutamate_synth_euk"/>
</dbReference>
<evidence type="ECO:0000256" key="16">
    <source>
        <dbReference type="ARBA" id="ARBA00023128"/>
    </source>
</evidence>